<dbReference type="Pfam" id="PF03476">
    <property type="entry name" value="MOSC_N"/>
    <property type="match status" value="1"/>
</dbReference>
<gene>
    <name evidence="2" type="ORF">JIG36_25085</name>
</gene>
<sequence length="265" mass="29284">MRITALYTYPVKGCHRIEHESTPVEPWGLAGDRRWLMVDAEGIGITQRDTPELTQLTVTPRPGGLELSAPGMPTISVDEPVDGPAEHVRVFRSKGPVPGRVAEKEWSSRFLGRDARLVWQADPTGRTIESHARPDDRVSFADGFPVLLANEGSLSALNDWLVEAGEEPVPMTRFRPNLVVAGAPAWAEDDWLGQRLRIGDVTFRAAKSCARCLVTTIDQETGEKGRQPLRILGRHRRFDDGLLFAINLIPDMSGVVRLGDPVVVR</sequence>
<comment type="caution">
    <text evidence="2">The sequence shown here is derived from an EMBL/GenBank/DDBJ whole genome shotgun (WGS) entry which is preliminary data.</text>
</comment>
<reference evidence="2 3" key="1">
    <citation type="submission" date="2021-01" db="EMBL/GenBank/DDBJ databases">
        <title>Actinoplanes sp. nov. LDG1-06 isolated from lichen.</title>
        <authorList>
            <person name="Saeng-In P."/>
            <person name="Phongsopitanun W."/>
            <person name="Kanchanasin P."/>
            <person name="Yuki M."/>
            <person name="Kudo T."/>
            <person name="Ohkuma M."/>
            <person name="Tanasupawat S."/>
        </authorList>
    </citation>
    <scope>NUCLEOTIDE SEQUENCE [LARGE SCALE GENOMIC DNA]</scope>
    <source>
        <strain evidence="2 3">LDG1-06</strain>
    </source>
</reference>
<dbReference type="InterPro" id="IPR011037">
    <property type="entry name" value="Pyrv_Knase-like_insert_dom_sf"/>
</dbReference>
<keyword evidence="3" id="KW-1185">Reference proteome</keyword>
<feature type="domain" description="MOSC" evidence="1">
    <location>
        <begin position="115"/>
        <end position="265"/>
    </location>
</feature>
<dbReference type="SUPFAM" id="SSF50800">
    <property type="entry name" value="PK beta-barrel domain-like"/>
    <property type="match status" value="1"/>
</dbReference>
<dbReference type="InterPro" id="IPR005303">
    <property type="entry name" value="MOCOS_middle"/>
</dbReference>
<dbReference type="PANTHER" id="PTHR14237">
    <property type="entry name" value="MOLYBDOPTERIN COFACTOR SULFURASE MOSC"/>
    <property type="match status" value="1"/>
</dbReference>
<dbReference type="InterPro" id="IPR005302">
    <property type="entry name" value="MoCF_Sase_C"/>
</dbReference>
<proteinExistence type="predicted"/>
<dbReference type="RefSeq" id="WP_203378844.1">
    <property type="nucleotide sequence ID" value="NZ_JAENHP010000008.1"/>
</dbReference>
<dbReference type="Pfam" id="PF03473">
    <property type="entry name" value="MOSC"/>
    <property type="match status" value="1"/>
</dbReference>
<dbReference type="PROSITE" id="PS51340">
    <property type="entry name" value="MOSC"/>
    <property type="match status" value="1"/>
</dbReference>
<protein>
    <submittedName>
        <fullName evidence="2">MOSC domain-containing protein</fullName>
    </submittedName>
</protein>
<accession>A0ABS2AG77</accession>
<evidence type="ECO:0000313" key="2">
    <source>
        <dbReference type="EMBL" id="MBM2618837.1"/>
    </source>
</evidence>
<dbReference type="EMBL" id="JAENHP010000008">
    <property type="protein sequence ID" value="MBM2618837.1"/>
    <property type="molecule type" value="Genomic_DNA"/>
</dbReference>
<dbReference type="PANTHER" id="PTHR14237:SF19">
    <property type="entry name" value="MITOCHONDRIAL AMIDOXIME REDUCING COMPONENT 1"/>
    <property type="match status" value="1"/>
</dbReference>
<name>A0ABS2AG77_9ACTN</name>
<evidence type="ECO:0000259" key="1">
    <source>
        <dbReference type="PROSITE" id="PS51340"/>
    </source>
</evidence>
<evidence type="ECO:0000313" key="3">
    <source>
        <dbReference type="Proteomes" id="UP000632138"/>
    </source>
</evidence>
<dbReference type="SUPFAM" id="SSF141673">
    <property type="entry name" value="MOSC N-terminal domain-like"/>
    <property type="match status" value="1"/>
</dbReference>
<organism evidence="2 3">
    <name type="scientific">Paractinoplanes ovalisporus</name>
    <dbReference type="NCBI Taxonomy" id="2810368"/>
    <lineage>
        <taxon>Bacteria</taxon>
        <taxon>Bacillati</taxon>
        <taxon>Actinomycetota</taxon>
        <taxon>Actinomycetes</taxon>
        <taxon>Micromonosporales</taxon>
        <taxon>Micromonosporaceae</taxon>
        <taxon>Paractinoplanes</taxon>
    </lineage>
</organism>
<dbReference type="Proteomes" id="UP000632138">
    <property type="component" value="Unassembled WGS sequence"/>
</dbReference>